<comment type="caution">
    <text evidence="2">The sequence shown here is derived from an EMBL/GenBank/DDBJ whole genome shotgun (WGS) entry which is preliminary data.</text>
</comment>
<dbReference type="Proteomes" id="UP000237222">
    <property type="component" value="Unassembled WGS sequence"/>
</dbReference>
<accession>A0A2S4HJY1</accession>
<dbReference type="PANTHER" id="PTHR12782">
    <property type="entry name" value="MICROSOMAL PROSTAGLANDIN E SYNTHASE-2"/>
    <property type="match status" value="1"/>
</dbReference>
<sequence>MAIFSACQPTAVTFTLTPCCKPNSRASDTTMNHQQDYILIATQYSYYSAKVRACLQYKRLSYTERASNFQALFQDVLPRTGEAKFPVVFCPDGELLNDSCDIVEALEQRHPERPLSPEDPVLKLACLLLETLCDEFFIAPFIYYRWIPEDTRQWALDMFQTVIHTDLDDPALREQSAGISDIVAEGIQAKVRKLGQDREDVQALSRQLTHRILDAIEQRLNQQRFLLGKRPSLADVALMNGLFGHIYMDPCDAGEYLRRHCTKLSMWMMRMHAAAGEASDGQLDNDPQLAEFLAQLATPFAAMAQAVWHAVEKGISSTDSDTLPPSFGPLSVTIEGVEVSSASSPYVAWKLQRVMNAYRELSLEDQQSADTLLADTGFLPLLKTDAAWHLEKAGTAIRWVAKK</sequence>
<evidence type="ECO:0000313" key="3">
    <source>
        <dbReference type="Proteomes" id="UP000237222"/>
    </source>
</evidence>
<dbReference type="PANTHER" id="PTHR12782:SF5">
    <property type="entry name" value="PROSTAGLANDIN E SYNTHASE 2"/>
    <property type="match status" value="1"/>
</dbReference>
<gene>
    <name evidence="2" type="ORF">C0068_03295</name>
</gene>
<evidence type="ECO:0000313" key="2">
    <source>
        <dbReference type="EMBL" id="POP54304.1"/>
    </source>
</evidence>
<dbReference type="InterPro" id="IPR004046">
    <property type="entry name" value="GST_C"/>
</dbReference>
<dbReference type="InterPro" id="IPR036249">
    <property type="entry name" value="Thioredoxin-like_sf"/>
</dbReference>
<dbReference type="PROSITE" id="PS50405">
    <property type="entry name" value="GST_CTER"/>
    <property type="match status" value="1"/>
</dbReference>
<dbReference type="Pfam" id="PF00043">
    <property type="entry name" value="GST_C"/>
    <property type="match status" value="1"/>
</dbReference>
<dbReference type="InterPro" id="IPR010987">
    <property type="entry name" value="Glutathione-S-Trfase_C-like"/>
</dbReference>
<evidence type="ECO:0000259" key="1">
    <source>
        <dbReference type="PROSITE" id="PS50405"/>
    </source>
</evidence>
<name>A0A2S4HJY1_9GAMM</name>
<protein>
    <recommendedName>
        <fullName evidence="1">GST C-terminal domain-containing protein</fullName>
    </recommendedName>
</protein>
<dbReference type="InterPro" id="IPR004045">
    <property type="entry name" value="Glutathione_S-Trfase_N"/>
</dbReference>
<feature type="domain" description="GST C-terminal" evidence="1">
    <location>
        <begin position="169"/>
        <end position="300"/>
    </location>
</feature>
<proteinExistence type="predicted"/>
<dbReference type="SUPFAM" id="SSF47616">
    <property type="entry name" value="GST C-terminal domain-like"/>
    <property type="match status" value="1"/>
</dbReference>
<organism evidence="2 3">
    <name type="scientific">Zhongshania marina</name>
    <dbReference type="NCBI Taxonomy" id="2304603"/>
    <lineage>
        <taxon>Bacteria</taxon>
        <taxon>Pseudomonadati</taxon>
        <taxon>Pseudomonadota</taxon>
        <taxon>Gammaproteobacteria</taxon>
        <taxon>Cellvibrionales</taxon>
        <taxon>Spongiibacteraceae</taxon>
        <taxon>Zhongshania</taxon>
    </lineage>
</organism>
<dbReference type="Gene3D" id="3.40.30.10">
    <property type="entry name" value="Glutaredoxin"/>
    <property type="match status" value="1"/>
</dbReference>
<dbReference type="EMBL" id="PQGG01000007">
    <property type="protein sequence ID" value="POP54304.1"/>
    <property type="molecule type" value="Genomic_DNA"/>
</dbReference>
<dbReference type="Gene3D" id="1.20.1050.10">
    <property type="match status" value="2"/>
</dbReference>
<dbReference type="Pfam" id="PF13417">
    <property type="entry name" value="GST_N_3"/>
    <property type="match status" value="1"/>
</dbReference>
<reference evidence="2" key="1">
    <citation type="submission" date="2018-01" db="EMBL/GenBank/DDBJ databases">
        <authorList>
            <person name="Yu X.-D."/>
        </authorList>
    </citation>
    <scope>NUCLEOTIDE SEQUENCE</scope>
    <source>
        <strain evidence="2">ZX-21</strain>
    </source>
</reference>
<dbReference type="InterPro" id="IPR036282">
    <property type="entry name" value="Glutathione-S-Trfase_C_sf"/>
</dbReference>
<dbReference type="SUPFAM" id="SSF52833">
    <property type="entry name" value="Thioredoxin-like"/>
    <property type="match status" value="1"/>
</dbReference>
<dbReference type="AlphaFoldDB" id="A0A2S4HJY1"/>